<evidence type="ECO:0000313" key="7">
    <source>
        <dbReference type="EMBL" id="KAK3588752.1"/>
    </source>
</evidence>
<dbReference type="GO" id="GO:0016020">
    <property type="term" value="C:membrane"/>
    <property type="evidence" value="ECO:0007669"/>
    <property type="project" value="UniProtKB-SubCell"/>
</dbReference>
<keyword evidence="3 6" id="KW-1133">Transmembrane helix</keyword>
<protein>
    <recommendedName>
        <fullName evidence="9">Gustatory receptor</fullName>
    </recommendedName>
</protein>
<evidence type="ECO:0000256" key="6">
    <source>
        <dbReference type="SAM" id="Phobius"/>
    </source>
</evidence>
<sequence>MIRPTGLNIKNYGIAYVLLSSLNGFSKGVNCLSIFVNWMFFCVSIYCFCKEYQFISKRLEDLVKKDTDPNVVEETLEMLRKRHEEMTKVVNQSNAILKHFTFVTYAAGMPINCSVLYGMITGQLDMSDTIFMLMCLVIINIQMILVTSVAAFLNSNVHQPLDSIFQLDLGKVTDKTVQLLNVFATRLTGPPIGIGVWDLFVIDKSTILMDDAKLS</sequence>
<gene>
    <name evidence="7" type="ORF">CHS0354_024230</name>
</gene>
<proteinExistence type="predicted"/>
<reference evidence="7" key="2">
    <citation type="journal article" date="2021" name="Genome Biol. Evol.">
        <title>Developing a high-quality reference genome for a parasitic bivalve with doubly uniparental inheritance (Bivalvia: Unionida).</title>
        <authorList>
            <person name="Smith C.H."/>
        </authorList>
    </citation>
    <scope>NUCLEOTIDE SEQUENCE</scope>
    <source>
        <strain evidence="7">CHS0354</strain>
        <tissue evidence="7">Mantle</tissue>
    </source>
</reference>
<evidence type="ECO:0000256" key="5">
    <source>
        <dbReference type="ARBA" id="ARBA00023170"/>
    </source>
</evidence>
<dbReference type="EMBL" id="JAEAOA010001433">
    <property type="protein sequence ID" value="KAK3588752.1"/>
    <property type="molecule type" value="Genomic_DNA"/>
</dbReference>
<feature type="transmembrane region" description="Helical" evidence="6">
    <location>
        <begin position="27"/>
        <end position="49"/>
    </location>
</feature>
<evidence type="ECO:0000256" key="3">
    <source>
        <dbReference type="ARBA" id="ARBA00022989"/>
    </source>
</evidence>
<comment type="caution">
    <text evidence="7">The sequence shown here is derived from an EMBL/GenBank/DDBJ whole genome shotgun (WGS) entry which is preliminary data.</text>
</comment>
<organism evidence="7 8">
    <name type="scientific">Potamilus streckersoni</name>
    <dbReference type="NCBI Taxonomy" id="2493646"/>
    <lineage>
        <taxon>Eukaryota</taxon>
        <taxon>Metazoa</taxon>
        <taxon>Spiralia</taxon>
        <taxon>Lophotrochozoa</taxon>
        <taxon>Mollusca</taxon>
        <taxon>Bivalvia</taxon>
        <taxon>Autobranchia</taxon>
        <taxon>Heteroconchia</taxon>
        <taxon>Palaeoheterodonta</taxon>
        <taxon>Unionida</taxon>
        <taxon>Unionoidea</taxon>
        <taxon>Unionidae</taxon>
        <taxon>Ambleminae</taxon>
        <taxon>Lampsilini</taxon>
        <taxon>Potamilus</taxon>
    </lineage>
</organism>
<evidence type="ECO:0000256" key="2">
    <source>
        <dbReference type="ARBA" id="ARBA00022692"/>
    </source>
</evidence>
<accession>A0AAE0VTN1</accession>
<evidence type="ECO:0008006" key="9">
    <source>
        <dbReference type="Google" id="ProtNLM"/>
    </source>
</evidence>
<dbReference type="PANTHER" id="PTHR21421:SF29">
    <property type="entry name" value="GUSTATORY RECEPTOR 5A FOR TREHALOSE-RELATED"/>
    <property type="match status" value="1"/>
</dbReference>
<feature type="transmembrane region" description="Helical" evidence="6">
    <location>
        <begin position="102"/>
        <end position="124"/>
    </location>
</feature>
<keyword evidence="4 6" id="KW-0472">Membrane</keyword>
<comment type="subcellular location">
    <subcellularLocation>
        <location evidence="1">Membrane</location>
        <topology evidence="1">Multi-pass membrane protein</topology>
    </subcellularLocation>
</comment>
<dbReference type="GO" id="GO:0050909">
    <property type="term" value="P:sensory perception of taste"/>
    <property type="evidence" value="ECO:0007669"/>
    <property type="project" value="InterPro"/>
</dbReference>
<keyword evidence="8" id="KW-1185">Reference proteome</keyword>
<evidence type="ECO:0000313" key="8">
    <source>
        <dbReference type="Proteomes" id="UP001195483"/>
    </source>
</evidence>
<keyword evidence="2 6" id="KW-0812">Transmembrane</keyword>
<dbReference type="GO" id="GO:0051606">
    <property type="term" value="P:detection of stimulus"/>
    <property type="evidence" value="ECO:0007669"/>
    <property type="project" value="UniProtKB-ARBA"/>
</dbReference>
<evidence type="ECO:0000256" key="1">
    <source>
        <dbReference type="ARBA" id="ARBA00004141"/>
    </source>
</evidence>
<dbReference type="GO" id="GO:0038023">
    <property type="term" value="F:signaling receptor activity"/>
    <property type="evidence" value="ECO:0007669"/>
    <property type="project" value="UniProtKB-ARBA"/>
</dbReference>
<dbReference type="AlphaFoldDB" id="A0AAE0VTN1"/>
<reference evidence="7" key="3">
    <citation type="submission" date="2023-05" db="EMBL/GenBank/DDBJ databases">
        <authorList>
            <person name="Smith C.H."/>
        </authorList>
    </citation>
    <scope>NUCLEOTIDE SEQUENCE</scope>
    <source>
        <strain evidence="7">CHS0354</strain>
        <tissue evidence="7">Mantle</tissue>
    </source>
</reference>
<dbReference type="PANTHER" id="PTHR21421">
    <property type="entry name" value="GUSTATORY RECEPTOR"/>
    <property type="match status" value="1"/>
</dbReference>
<name>A0AAE0VTN1_9BIVA</name>
<reference evidence="7" key="1">
    <citation type="journal article" date="2021" name="Genome Biol. Evol.">
        <title>A High-Quality Reference Genome for a Parasitic Bivalve with Doubly Uniparental Inheritance (Bivalvia: Unionida).</title>
        <authorList>
            <person name="Smith C.H."/>
        </authorList>
    </citation>
    <scope>NUCLEOTIDE SEQUENCE</scope>
    <source>
        <strain evidence="7">CHS0354</strain>
    </source>
</reference>
<feature type="transmembrane region" description="Helical" evidence="6">
    <location>
        <begin position="130"/>
        <end position="153"/>
    </location>
</feature>
<dbReference type="Proteomes" id="UP001195483">
    <property type="component" value="Unassembled WGS sequence"/>
</dbReference>
<evidence type="ECO:0000256" key="4">
    <source>
        <dbReference type="ARBA" id="ARBA00023136"/>
    </source>
</evidence>
<dbReference type="Pfam" id="PF08395">
    <property type="entry name" value="7tm_7"/>
    <property type="match status" value="1"/>
</dbReference>
<keyword evidence="5" id="KW-0675">Receptor</keyword>
<dbReference type="InterPro" id="IPR013604">
    <property type="entry name" value="7TM_chemorcpt"/>
</dbReference>